<gene>
    <name evidence="5" type="primary">rplN</name>
    <name evidence="8" type="ORF">AK33_05395</name>
</gene>
<evidence type="ECO:0000256" key="6">
    <source>
        <dbReference type="RuleBase" id="RU003949"/>
    </source>
</evidence>
<dbReference type="InterPro" id="IPR005745">
    <property type="entry name" value="Ribosomal_uL14_bac-type"/>
</dbReference>
<evidence type="ECO:0000256" key="4">
    <source>
        <dbReference type="ARBA" id="ARBA00023274"/>
    </source>
</evidence>
<dbReference type="SUPFAM" id="SSF50193">
    <property type="entry name" value="Ribosomal protein L14"/>
    <property type="match status" value="1"/>
</dbReference>
<dbReference type="OrthoDB" id="9806379at2"/>
<dbReference type="Proteomes" id="UP000054123">
    <property type="component" value="Unassembled WGS sequence"/>
</dbReference>
<comment type="subunit">
    <text evidence="5">Part of the 50S ribosomal subunit. Forms a cluster with proteins L3 and L19. In the 70S ribosome, L14 and L19 interact and together make contacts with the 16S rRNA in bridges B5 and B8.</text>
</comment>
<evidence type="ECO:0000256" key="5">
    <source>
        <dbReference type="HAMAP-Rule" id="MF_01367"/>
    </source>
</evidence>
<dbReference type="Gene3D" id="2.40.150.20">
    <property type="entry name" value="Ribosomal protein L14"/>
    <property type="match status" value="1"/>
</dbReference>
<keyword evidence="3 5" id="KW-0689">Ribosomal protein</keyword>
<comment type="function">
    <text evidence="5 7">Binds to 23S rRNA. Forms part of two intersubunit bridges in the 70S ribosome.</text>
</comment>
<reference evidence="8 9" key="1">
    <citation type="journal article" date="2014" name="Genome Announc.">
        <title>Genome Sequence of a Presumptive Mannheimia haemolytica Strain with an A1/A6-Cross-Reactive Serotype from a White-Tailed Deer (Odocoileus virginianus).</title>
        <authorList>
            <person name="Lawrence P.K."/>
            <person name="Bey R.F."/>
            <person name="Wiener B."/>
            <person name="Kittichotirat W."/>
            <person name="Bumgarner R.E."/>
        </authorList>
    </citation>
    <scope>NUCLEOTIDE SEQUENCE [LARGE SCALE GENOMIC DNA]</scope>
    <source>
        <strain evidence="8 9">PKL10</strain>
    </source>
</reference>
<dbReference type="PATRIC" id="fig|1450449.3.peg.1053"/>
<evidence type="ECO:0000313" key="9">
    <source>
        <dbReference type="Proteomes" id="UP000054123"/>
    </source>
</evidence>
<dbReference type="PROSITE" id="PS00049">
    <property type="entry name" value="RIBOSOMAL_L14"/>
    <property type="match status" value="1"/>
</dbReference>
<sequence length="131" mass="14392">MIQEQTMLDVADNSGARSVMCIKVLGGSHRRYAAIGDIIKVTVKEAIPRGKVKKGDVLKAVVVRTKKGVRRPDGAVIRFDGNACVILNNNTEQPIGTRIFGPVTRELRSEKFMKIISLAPRSTVRRECNGC</sequence>
<dbReference type="InterPro" id="IPR036853">
    <property type="entry name" value="Ribosomal_uL14_sf"/>
</dbReference>
<evidence type="ECO:0000313" key="8">
    <source>
        <dbReference type="EMBL" id="EXI62164.1"/>
    </source>
</evidence>
<dbReference type="GO" id="GO:0006412">
    <property type="term" value="P:translation"/>
    <property type="evidence" value="ECO:0007669"/>
    <property type="project" value="UniProtKB-UniRule"/>
</dbReference>
<dbReference type="InterPro" id="IPR000218">
    <property type="entry name" value="Ribosomal_uL14"/>
</dbReference>
<dbReference type="GO" id="GO:0003735">
    <property type="term" value="F:structural constituent of ribosome"/>
    <property type="evidence" value="ECO:0007669"/>
    <property type="project" value="InterPro"/>
</dbReference>
<evidence type="ECO:0000256" key="3">
    <source>
        <dbReference type="ARBA" id="ARBA00022980"/>
    </source>
</evidence>
<proteinExistence type="inferred from homology"/>
<comment type="caution">
    <text evidence="8">The sequence shown here is derived from an EMBL/GenBank/DDBJ whole genome shotgun (WGS) entry which is preliminary data.</text>
</comment>
<organism evidence="8 9">
    <name type="scientific">Mannheimia granulomatis</name>
    <dbReference type="NCBI Taxonomy" id="85402"/>
    <lineage>
        <taxon>Bacteria</taxon>
        <taxon>Pseudomonadati</taxon>
        <taxon>Pseudomonadota</taxon>
        <taxon>Gammaproteobacteria</taxon>
        <taxon>Pasteurellales</taxon>
        <taxon>Pasteurellaceae</taxon>
        <taxon>Mannheimia</taxon>
    </lineage>
</organism>
<comment type="similarity">
    <text evidence="5 6">Belongs to the universal ribosomal protein uL14 family.</text>
</comment>
<evidence type="ECO:0000256" key="2">
    <source>
        <dbReference type="ARBA" id="ARBA00022884"/>
    </source>
</evidence>
<dbReference type="SMART" id="SM01374">
    <property type="entry name" value="Ribosomal_L14"/>
    <property type="match status" value="1"/>
</dbReference>
<dbReference type="PANTHER" id="PTHR11761">
    <property type="entry name" value="50S/60S RIBOSOMAL PROTEIN L14/L23"/>
    <property type="match status" value="1"/>
</dbReference>
<keyword evidence="2 5" id="KW-0694">RNA-binding</keyword>
<dbReference type="HAMAP" id="MF_01367">
    <property type="entry name" value="Ribosomal_uL14"/>
    <property type="match status" value="1"/>
</dbReference>
<dbReference type="AlphaFoldDB" id="A0A011P6S9"/>
<dbReference type="FunFam" id="2.40.150.20:FF:000001">
    <property type="entry name" value="50S ribosomal protein L14"/>
    <property type="match status" value="1"/>
</dbReference>
<dbReference type="PANTHER" id="PTHR11761:SF3">
    <property type="entry name" value="LARGE RIBOSOMAL SUBUNIT PROTEIN UL14M"/>
    <property type="match status" value="1"/>
</dbReference>
<dbReference type="CDD" id="cd00337">
    <property type="entry name" value="Ribosomal_uL14"/>
    <property type="match status" value="1"/>
</dbReference>
<accession>A0A011P6S9</accession>
<keyword evidence="9" id="KW-1185">Reference proteome</keyword>
<dbReference type="Pfam" id="PF00238">
    <property type="entry name" value="Ribosomal_L14"/>
    <property type="match status" value="1"/>
</dbReference>
<keyword evidence="1 5" id="KW-0699">rRNA-binding</keyword>
<protein>
    <recommendedName>
        <fullName evidence="5">Large ribosomal subunit protein uL14</fullName>
    </recommendedName>
</protein>
<dbReference type="GO" id="GO:0070180">
    <property type="term" value="F:large ribosomal subunit rRNA binding"/>
    <property type="evidence" value="ECO:0007669"/>
    <property type="project" value="TreeGrafter"/>
</dbReference>
<dbReference type="GO" id="GO:0022625">
    <property type="term" value="C:cytosolic large ribosomal subunit"/>
    <property type="evidence" value="ECO:0007669"/>
    <property type="project" value="TreeGrafter"/>
</dbReference>
<keyword evidence="4 5" id="KW-0687">Ribonucleoprotein</keyword>
<dbReference type="InterPro" id="IPR019972">
    <property type="entry name" value="Ribosomal_uL14_CS"/>
</dbReference>
<dbReference type="STRING" id="1122190.GCA_000621105_02034"/>
<evidence type="ECO:0000256" key="7">
    <source>
        <dbReference type="RuleBase" id="RU003950"/>
    </source>
</evidence>
<name>A0A011P6S9_9PAST</name>
<dbReference type="RefSeq" id="WP_051498295.1">
    <property type="nucleotide sequence ID" value="NZ_JANJ01000004.1"/>
</dbReference>
<dbReference type="NCBIfam" id="TIGR01067">
    <property type="entry name" value="rplN_bact"/>
    <property type="match status" value="1"/>
</dbReference>
<evidence type="ECO:0000256" key="1">
    <source>
        <dbReference type="ARBA" id="ARBA00022730"/>
    </source>
</evidence>
<dbReference type="EMBL" id="JANJ01000004">
    <property type="protein sequence ID" value="EXI62164.1"/>
    <property type="molecule type" value="Genomic_DNA"/>
</dbReference>